<dbReference type="SUPFAM" id="SSF51004">
    <property type="entry name" value="C-terminal (heme d1) domain of cytochrome cd1-nitrite reductase"/>
    <property type="match status" value="1"/>
</dbReference>
<dbReference type="InterPro" id="IPR015943">
    <property type="entry name" value="WD40/YVTN_repeat-like_dom_sf"/>
</dbReference>
<dbReference type="EMBL" id="CAADIA010000003">
    <property type="protein sequence ID" value="VFR23000.1"/>
    <property type="molecule type" value="Genomic_DNA"/>
</dbReference>
<dbReference type="PANTHER" id="PTHR46928">
    <property type="entry name" value="MESENCHYME-SPECIFIC CELL SURFACE GLYCOPROTEIN"/>
    <property type="match status" value="1"/>
</dbReference>
<name>A0A484SAR4_9ZZZZ</name>
<evidence type="ECO:0000313" key="4">
    <source>
        <dbReference type="EMBL" id="VFR59686.1"/>
    </source>
</evidence>
<feature type="domain" description="Choice-of-anchor I" evidence="2">
    <location>
        <begin position="461"/>
        <end position="644"/>
    </location>
</feature>
<evidence type="ECO:0000256" key="1">
    <source>
        <dbReference type="SAM" id="MobiDB-lite"/>
    </source>
</evidence>
<dbReference type="Gene3D" id="2.130.10.10">
    <property type="entry name" value="YVTN repeat-like/Quinoprotein amine dehydrogenase"/>
    <property type="match status" value="1"/>
</dbReference>
<dbReference type="AlphaFoldDB" id="A0A484SAR4"/>
<feature type="domain" description="Choice-of-anchor I" evidence="2">
    <location>
        <begin position="75"/>
        <end position="351"/>
    </location>
</feature>
<dbReference type="InterPro" id="IPR011048">
    <property type="entry name" value="Haem_d1_sf"/>
</dbReference>
<dbReference type="NCBIfam" id="NF038117">
    <property type="entry name" value="choice_anch_I"/>
    <property type="match status" value="1"/>
</dbReference>
<evidence type="ECO:0000313" key="3">
    <source>
        <dbReference type="EMBL" id="VFR23000.1"/>
    </source>
</evidence>
<dbReference type="GO" id="GO:0004035">
    <property type="term" value="F:alkaline phosphatase activity"/>
    <property type="evidence" value="ECO:0007669"/>
    <property type="project" value="UniProtKB-EC"/>
</dbReference>
<dbReference type="PANTHER" id="PTHR46928:SF1">
    <property type="entry name" value="MESENCHYME-SPECIFIC CELL SURFACE GLYCOPROTEIN"/>
    <property type="match status" value="1"/>
</dbReference>
<dbReference type="InterPro" id="IPR052956">
    <property type="entry name" value="Mesenchyme-surface_protein"/>
</dbReference>
<gene>
    <name evidence="3" type="ORF">ANK1_1846</name>
    <name evidence="4" type="ORF">ANK2_1847</name>
</gene>
<sequence length="660" mass="69730">MSLPSRFRLTRCAHAVAACSLALTLAACGSSNDDEPASTPPAVEPTPTPVPTPVPTPSSVKLSLLSRYASGEFGVSAAEIPAYDAASKRAFVVNARKGSVDVLDMSDAAAPRHLGEIDASAVAAGAEVNSVAVKDGVVALAIQAADKTDPGFVGFYRADTLAPLTHVVVGALPDNLVFTPDGKTVLVANEGEPSDDYQRDPEGSISIIDVSNIARPGVRTARFAAWDGKEQELRDQGVRIFGPRASASKDLEPEYIAVSADSKTAWATLQENNALARIDIETATVTAILPLGFKDHGVAGNGMDTNDEDQVIDIRERPGVMGMYMPDAMAAYDVSGKTFLVTANEGDARAWGEDTPAYWGTSATPGDVNLGFVEEFRVKHLVHNSGFARRRGDDLPPQLDALATRALLNPATFGYCGAMTTASGGTSTTSGDCREDEELGRLNVTWTMGYRADATGAPVKFNATGAEDPAGTLLMYDKLYSFGARSFAIWDEDGKKVWESGDQFERFLASDACQLGAARNIPCKTYFNSGHDEGGAMDSRSDAKGPEPEGIELGRLGDKTFAFIGLERMGGVMVYDVSTPTAPVFVDYFNTREDWDTADPSTVLSTVGDLGPEGLKFIAPSESPTGEALLVVGNEVSGTTVIYTVGQLFEDSGNTTAHAQ</sequence>
<feature type="compositionally biased region" description="Pro residues" evidence="1">
    <location>
        <begin position="38"/>
        <end position="56"/>
    </location>
</feature>
<evidence type="ECO:0000259" key="2">
    <source>
        <dbReference type="Pfam" id="PF22494"/>
    </source>
</evidence>
<reference evidence="4" key="1">
    <citation type="submission" date="2019-03" db="EMBL/GenBank/DDBJ databases">
        <authorList>
            <person name="Danneels B."/>
        </authorList>
    </citation>
    <scope>NUCLEOTIDE SEQUENCE</scope>
</reference>
<organism evidence="4">
    <name type="scientific">plant metagenome</name>
    <dbReference type="NCBI Taxonomy" id="1297885"/>
    <lineage>
        <taxon>unclassified sequences</taxon>
        <taxon>metagenomes</taxon>
        <taxon>organismal metagenomes</taxon>
    </lineage>
</organism>
<dbReference type="InterPro" id="IPR055188">
    <property type="entry name" value="Choice_anch_I"/>
</dbReference>
<proteinExistence type="predicted"/>
<dbReference type="PROSITE" id="PS51257">
    <property type="entry name" value="PROKAR_LIPOPROTEIN"/>
    <property type="match status" value="1"/>
</dbReference>
<dbReference type="EMBL" id="CAADIF010000004">
    <property type="protein sequence ID" value="VFR59686.1"/>
    <property type="molecule type" value="Genomic_DNA"/>
</dbReference>
<keyword evidence="4" id="KW-0378">Hydrolase</keyword>
<accession>A0A484SAR4</accession>
<feature type="region of interest" description="Disordered" evidence="1">
    <location>
        <begin position="30"/>
        <end position="56"/>
    </location>
</feature>
<protein>
    <submittedName>
        <fullName evidence="4">Alkaline phosphatase</fullName>
        <ecNumber evidence="4">3.1.3.1</ecNumber>
    </submittedName>
</protein>
<dbReference type="Pfam" id="PF22494">
    <property type="entry name" value="choice_anch_I"/>
    <property type="match status" value="2"/>
</dbReference>
<dbReference type="EC" id="3.1.3.1" evidence="4"/>